<dbReference type="Pfam" id="PF01924">
    <property type="entry name" value="HypD"/>
    <property type="match status" value="1"/>
</dbReference>
<evidence type="ECO:0000313" key="5">
    <source>
        <dbReference type="Proteomes" id="UP000287224"/>
    </source>
</evidence>
<accession>A0A401ZNI3</accession>
<dbReference type="InterPro" id="IPR042244">
    <property type="entry name" value="HypD_2_sf"/>
</dbReference>
<dbReference type="RefSeq" id="WP_126600962.1">
    <property type="nucleotide sequence ID" value="NZ_BIFQ01000002.1"/>
</dbReference>
<dbReference type="GO" id="GO:0051539">
    <property type="term" value="F:4 iron, 4 sulfur cluster binding"/>
    <property type="evidence" value="ECO:0007669"/>
    <property type="project" value="TreeGrafter"/>
</dbReference>
<dbReference type="OrthoDB" id="9770424at2"/>
<comment type="similarity">
    <text evidence="1">Belongs to the HypD family.</text>
</comment>
<dbReference type="GO" id="GO:0051604">
    <property type="term" value="P:protein maturation"/>
    <property type="evidence" value="ECO:0007669"/>
    <property type="project" value="TreeGrafter"/>
</dbReference>
<dbReference type="GO" id="GO:0005506">
    <property type="term" value="F:iron ion binding"/>
    <property type="evidence" value="ECO:0007669"/>
    <property type="project" value="TreeGrafter"/>
</dbReference>
<gene>
    <name evidence="4" type="primary">hypD</name>
    <name evidence="4" type="ORF">KDAU_57480</name>
</gene>
<dbReference type="GO" id="GO:0070025">
    <property type="term" value="F:carbon monoxide binding"/>
    <property type="evidence" value="ECO:0007669"/>
    <property type="project" value="TreeGrafter"/>
</dbReference>
<keyword evidence="5" id="KW-1185">Reference proteome</keyword>
<dbReference type="AlphaFoldDB" id="A0A401ZNI3"/>
<dbReference type="InterPro" id="IPR002780">
    <property type="entry name" value="Hyd_form_HypD"/>
</dbReference>
<evidence type="ECO:0000256" key="1">
    <source>
        <dbReference type="ARBA" id="ARBA00007888"/>
    </source>
</evidence>
<dbReference type="Gene3D" id="3.40.50.11750">
    <property type="entry name" value="HypD, alpha/beta domain 1"/>
    <property type="match status" value="2"/>
</dbReference>
<evidence type="ECO:0000256" key="3">
    <source>
        <dbReference type="ARBA" id="ARBA00023004"/>
    </source>
</evidence>
<dbReference type="NCBIfam" id="TIGR00075">
    <property type="entry name" value="hypD"/>
    <property type="match status" value="1"/>
</dbReference>
<dbReference type="PIRSF" id="PIRSF005622">
    <property type="entry name" value="Hydrgn_mat_hypD"/>
    <property type="match status" value="1"/>
</dbReference>
<dbReference type="PANTHER" id="PTHR30149">
    <property type="entry name" value="HYDROGENASE PROTEIN ASSEMBLY PROTEIN HYPD"/>
    <property type="match status" value="1"/>
</dbReference>
<dbReference type="PANTHER" id="PTHR30149:SF0">
    <property type="entry name" value="HYDROGENASE MATURATION FACTOR HYPD"/>
    <property type="match status" value="1"/>
</dbReference>
<comment type="caution">
    <text evidence="4">The sequence shown here is derived from an EMBL/GenBank/DDBJ whole genome shotgun (WGS) entry which is preliminary data.</text>
</comment>
<name>A0A401ZNI3_9CHLR</name>
<evidence type="ECO:0000313" key="4">
    <source>
        <dbReference type="EMBL" id="GCE08419.1"/>
    </source>
</evidence>
<dbReference type="Proteomes" id="UP000287224">
    <property type="component" value="Unassembled WGS sequence"/>
</dbReference>
<proteinExistence type="inferred from homology"/>
<dbReference type="EMBL" id="BIFQ01000002">
    <property type="protein sequence ID" value="GCE08419.1"/>
    <property type="molecule type" value="Genomic_DNA"/>
</dbReference>
<keyword evidence="2" id="KW-0479">Metal-binding</keyword>
<dbReference type="Gene3D" id="6.10.20.100">
    <property type="match status" value="1"/>
</dbReference>
<keyword evidence="3" id="KW-0408">Iron</keyword>
<sequence length="384" mass="42588">MKYVDEYRDSKLAKRIADDIARLSDGRHLKFMEVCGGHTHTIYKHGIEDILPPNIDLIHGPGCPVCVLPMGRVDDAISIAHMENVIFTTFGDMMRVPGSHGSLLDARAEGADVRFVYSPLDALKLARQYPDKQVVFFAIGFETTAPSTAVTLLRAQAEGIKNFSVFCNHVTIIPAIKAILDSPDLRLDGFVGPGHVTMVIGLRPYTFIARQHRKPIVVAGFEPLDIIQSVHMLVQQICEGRSEVENQYARVVQPEGNVKALEAMARTMELRPFFEWRGLGFITQSALKLRPEFARWDAELRFEVPGLRVADPKACQCGEVLKGVIKPWECKVFGTACTPETPIGTCMVSPEGACAAYFNYGRFSMAAERHRLNVMPAMSAQESP</sequence>
<reference evidence="5" key="1">
    <citation type="submission" date="2018-12" db="EMBL/GenBank/DDBJ databases">
        <title>Tengunoibacter tsumagoiensis gen. nov., sp. nov., Dictyobacter kobayashii sp. nov., D. alpinus sp. nov., and D. joshuensis sp. nov. and description of Dictyobacteraceae fam. nov. within the order Ktedonobacterales isolated from Tengu-no-mugimeshi.</title>
        <authorList>
            <person name="Wang C.M."/>
            <person name="Zheng Y."/>
            <person name="Sakai Y."/>
            <person name="Toyoda A."/>
            <person name="Minakuchi Y."/>
            <person name="Abe K."/>
            <person name="Yokota A."/>
            <person name="Yabe S."/>
        </authorList>
    </citation>
    <scope>NUCLEOTIDE SEQUENCE [LARGE SCALE GENOMIC DNA]</scope>
    <source>
        <strain evidence="5">S-27</strain>
    </source>
</reference>
<dbReference type="InterPro" id="IPR042243">
    <property type="entry name" value="HypD_1"/>
</dbReference>
<evidence type="ECO:0000256" key="2">
    <source>
        <dbReference type="ARBA" id="ARBA00022723"/>
    </source>
</evidence>
<protein>
    <submittedName>
        <fullName evidence="4">Hydrogenase formation protein HypD</fullName>
    </submittedName>
</protein>
<organism evidence="4 5">
    <name type="scientific">Dictyobacter aurantiacus</name>
    <dbReference type="NCBI Taxonomy" id="1936993"/>
    <lineage>
        <taxon>Bacteria</taxon>
        <taxon>Bacillati</taxon>
        <taxon>Chloroflexota</taxon>
        <taxon>Ktedonobacteria</taxon>
        <taxon>Ktedonobacterales</taxon>
        <taxon>Dictyobacteraceae</taxon>
        <taxon>Dictyobacter</taxon>
    </lineage>
</organism>